<accession>A0A223RX28</accession>
<proteinExistence type="predicted"/>
<sequence>MTRSEDNRALRRARHAEIRAEVAAEEAENAEAEAVENATTLDVPLHLRIDQQLDAQLREWAATEHIPTSALVRRLLRQAIQEHHGVSPTIAQVEEIARRVAREELHHS</sequence>
<dbReference type="EMBL" id="CP022752">
    <property type="protein sequence ID" value="ASU80425.1"/>
    <property type="molecule type" value="Genomic_DNA"/>
</dbReference>
<dbReference type="AlphaFoldDB" id="A0A223RX28"/>
<dbReference type="OrthoDB" id="5196497at2"/>
<gene>
    <name evidence="1" type="ORF">CDG81_21545</name>
</gene>
<dbReference type="InterPro" id="IPR010985">
    <property type="entry name" value="Ribbon_hlx_hlx"/>
</dbReference>
<dbReference type="RefSeq" id="WP_043569998.1">
    <property type="nucleotide sequence ID" value="NZ_CP022752.1"/>
</dbReference>
<evidence type="ECO:0000313" key="2">
    <source>
        <dbReference type="Proteomes" id="UP000215043"/>
    </source>
</evidence>
<evidence type="ECO:0000313" key="1">
    <source>
        <dbReference type="EMBL" id="ASU80425.1"/>
    </source>
</evidence>
<protein>
    <submittedName>
        <fullName evidence="1">Ribbon-helix-helix protein, CopG family</fullName>
    </submittedName>
</protein>
<name>A0A223RX28_9ACTN</name>
<dbReference type="Proteomes" id="UP000215043">
    <property type="component" value="Chromosome"/>
</dbReference>
<dbReference type="SUPFAM" id="SSF47598">
    <property type="entry name" value="Ribbon-helix-helix"/>
    <property type="match status" value="1"/>
</dbReference>
<dbReference type="GO" id="GO:0006355">
    <property type="term" value="P:regulation of DNA-templated transcription"/>
    <property type="evidence" value="ECO:0007669"/>
    <property type="project" value="InterPro"/>
</dbReference>
<reference evidence="1 2" key="1">
    <citation type="submission" date="2017-08" db="EMBL/GenBank/DDBJ databases">
        <title>The complete genome sequence of moderately halophilic actinomycete Actinopolyspora erythraea YIM 90600, the producer of novel erythromycin, novel actinopolysporins A-C and tubercidin.</title>
        <authorList>
            <person name="Yin M."/>
            <person name="Tang S."/>
        </authorList>
    </citation>
    <scope>NUCLEOTIDE SEQUENCE [LARGE SCALE GENOMIC DNA]</scope>
    <source>
        <strain evidence="1 2">YIM 90600</strain>
    </source>
</reference>
<organism evidence="1 2">
    <name type="scientific">Actinopolyspora erythraea</name>
    <dbReference type="NCBI Taxonomy" id="414996"/>
    <lineage>
        <taxon>Bacteria</taxon>
        <taxon>Bacillati</taxon>
        <taxon>Actinomycetota</taxon>
        <taxon>Actinomycetes</taxon>
        <taxon>Actinopolysporales</taxon>
        <taxon>Actinopolysporaceae</taxon>
        <taxon>Actinopolyspora</taxon>
    </lineage>
</organism>
<dbReference type="KEGG" id="aey:CDG81_21545"/>